<name>A0AAV2H4T2_LYMST</name>
<gene>
    <name evidence="2" type="ORF">GSLYS_00002867001</name>
</gene>
<sequence length="95" mass="11097">HSNLTKLSSLLKRINLNNNILDDANENLTLFAPSDMAMESFLTSFNKWNTSSYFEKEENVMTFFNFHTVYSGLTSKDFQSMIDITKRYQTLYDGF</sequence>
<proteinExistence type="predicted"/>
<dbReference type="InterPro" id="IPR000782">
    <property type="entry name" value="FAS1_domain"/>
</dbReference>
<feature type="non-terminal residue" evidence="2">
    <location>
        <position position="1"/>
    </location>
</feature>
<dbReference type="AlphaFoldDB" id="A0AAV2H4T2"/>
<keyword evidence="3" id="KW-1185">Reference proteome</keyword>
<protein>
    <recommendedName>
        <fullName evidence="1">FAS1 domain-containing protein</fullName>
    </recommendedName>
</protein>
<accession>A0AAV2H4T2</accession>
<dbReference type="EMBL" id="CAXITT010000036">
    <property type="protein sequence ID" value="CAL1528697.1"/>
    <property type="molecule type" value="Genomic_DNA"/>
</dbReference>
<dbReference type="Pfam" id="PF02469">
    <property type="entry name" value="Fasciclin"/>
    <property type="match status" value="1"/>
</dbReference>
<dbReference type="PROSITE" id="PS50213">
    <property type="entry name" value="FAS1"/>
    <property type="match status" value="1"/>
</dbReference>
<dbReference type="Gene3D" id="2.30.180.10">
    <property type="entry name" value="FAS1 domain"/>
    <property type="match status" value="1"/>
</dbReference>
<feature type="domain" description="FAS1" evidence="1">
    <location>
        <begin position="1"/>
        <end position="95"/>
    </location>
</feature>
<dbReference type="Proteomes" id="UP001497497">
    <property type="component" value="Unassembled WGS sequence"/>
</dbReference>
<dbReference type="SUPFAM" id="SSF82153">
    <property type="entry name" value="FAS1 domain"/>
    <property type="match status" value="1"/>
</dbReference>
<feature type="non-terminal residue" evidence="2">
    <location>
        <position position="95"/>
    </location>
</feature>
<evidence type="ECO:0000313" key="2">
    <source>
        <dbReference type="EMBL" id="CAL1528697.1"/>
    </source>
</evidence>
<reference evidence="2 3" key="1">
    <citation type="submission" date="2024-04" db="EMBL/GenBank/DDBJ databases">
        <authorList>
            <consortium name="Genoscope - CEA"/>
            <person name="William W."/>
        </authorList>
    </citation>
    <scope>NUCLEOTIDE SEQUENCE [LARGE SCALE GENOMIC DNA]</scope>
</reference>
<dbReference type="InterPro" id="IPR036378">
    <property type="entry name" value="FAS1_dom_sf"/>
</dbReference>
<evidence type="ECO:0000259" key="1">
    <source>
        <dbReference type="PROSITE" id="PS50213"/>
    </source>
</evidence>
<comment type="caution">
    <text evidence="2">The sequence shown here is derived from an EMBL/GenBank/DDBJ whole genome shotgun (WGS) entry which is preliminary data.</text>
</comment>
<organism evidence="2 3">
    <name type="scientific">Lymnaea stagnalis</name>
    <name type="common">Great pond snail</name>
    <name type="synonym">Helix stagnalis</name>
    <dbReference type="NCBI Taxonomy" id="6523"/>
    <lineage>
        <taxon>Eukaryota</taxon>
        <taxon>Metazoa</taxon>
        <taxon>Spiralia</taxon>
        <taxon>Lophotrochozoa</taxon>
        <taxon>Mollusca</taxon>
        <taxon>Gastropoda</taxon>
        <taxon>Heterobranchia</taxon>
        <taxon>Euthyneura</taxon>
        <taxon>Panpulmonata</taxon>
        <taxon>Hygrophila</taxon>
        <taxon>Lymnaeoidea</taxon>
        <taxon>Lymnaeidae</taxon>
        <taxon>Lymnaea</taxon>
    </lineage>
</organism>
<evidence type="ECO:0000313" key="3">
    <source>
        <dbReference type="Proteomes" id="UP001497497"/>
    </source>
</evidence>